<dbReference type="RefSeq" id="WP_207861063.1">
    <property type="nucleotide sequence ID" value="NZ_JAFREP010000021.1"/>
</dbReference>
<dbReference type="CDD" id="cd00110">
    <property type="entry name" value="LamG"/>
    <property type="match status" value="1"/>
</dbReference>
<dbReference type="PANTHER" id="PTHR42535:SF2">
    <property type="entry name" value="CHROMOSOME UNDETERMINED SCAFFOLD_146, WHOLE GENOME SHOTGUN SEQUENCE"/>
    <property type="match status" value="1"/>
</dbReference>
<dbReference type="Proteomes" id="UP000664417">
    <property type="component" value="Unassembled WGS sequence"/>
</dbReference>
<keyword evidence="1 3" id="KW-0732">Signal</keyword>
<sequence>MKCNTLFLRLVLAAMSVCLPPIASANPGVNPDPVPDPTLFSPSTITDARLLYIPFEDDTTDGLGFQPPGPVPSIKYGSTNDFEFTDCGGIKGNALKLYTGPFPAYSPGNLIEIEAGTISFWLKDDAWAVNDEDPEDVFLIDTDYRRFFQFGNNLAQGVIVLNKSAGLDPLTPVRITAQNTFNEDQIFFVDTLVQDWQIGQWNHVAMTWNGGLVSLYLNGTLAGRTQLPTDDLLPVLSDTLVFGNPWNPSIAGDTLMDEVYIFDRALSSDEIALLNATPDLTQLTADYTSDQLEVTQLYHHPSEDFVHLEGFLPFVPTDDNSGFSLELSFTDPTEETPVKCITYSAAQGNTFRVREPVTELVVDTTYDLRIDLVRGGTTVASQTFSIKKKPVPAWSGNNLGRTGEVPQPWTGVTFSNNPLNQASVWGRQYQFGDNLQPSQITALGTDLLAGSMTLLLDNQPATVTSSNWTQTSPKAATLTLDGTFPGNVQLTQSWEIAYDGLAYCRLTVSGNGNQSFDNLLLRIPIRREIAEVGYSLMEGRAPDMIGPIVDQLIHLDAAQKPSIWIGNQKVGLYWFAETVRDWPVSSNDGLVYLDARGVGGDVYLEITLANQNFDLSEPLELAFGIQATPVKPRDPLSRETLSPLHHNNSNWHINNYFNRLNPLESGWEDWFERHQDRPLMYMNLHYLWPGTQDLEGYAAEWISGASFTGGYRHDAPANTRISTTLASTSYQNYLLWQIKSLFDNHPRLAEAVGGLYLDTADSGFTLNREIGIAQPARDGFLSGEYSVFANREFRERLTLMLAEHYPHMVVKYHNTGFPEPPLAGFADFFLDGESIGDFKAQLETDFHYQNLPWFDHGPMTAMYIASQGGAPVFIPEISRLAAHGGLNAAQTNQKVFGDPGIGPAEHIVGMSLVHDIRLWDDHIHRMPLARAGQIMVRFGHDRFTEHLPWGADLPVTLADPNAETPLIWSVYRRPGKALLVIMNNEETAEEVCLNLDLAELGLSDGVDQALDLYRDISVSVSAWDPLAGPPEPGGDPVGEMVCSTWTGATHYVPLDPGSGPGQKSLMVEVPAHNFLALEVKEPNTFDTETVLNLGMEWSSVNESLDLSAYENHATASRIHPAIGKFTGGVQFHATSDMYVNKEAGDFADPSLFFGRDSYTVSSWIKTTQTRAPGIIGRGFPNHSEPDLAGWVLALDGDGQPTLRLKSGPTTVGLTVPEIANDGAWHQLTAVIDRQAGEVRLYLDGANEVTAPIPAAELTPRFDQSDQPLVIGDWPGQTEREFIGVLDDIRIIRKALSADQIANDFALAARWDFEGATLTDTSGHAVPTTVQGAVTPVAGVSGQAGAFDGATFAEIDSTHLQFASGSFSVSGFFKTSPNSDSRGIIRSGYHPENDTQNGWSLGVANNFLVFLARSGGIQTQLNHDQIVGNDDWHHAVAVVDRTSAEFRLYLNGERVDQQPIPAGTVDFDNAEPGAVGAAMFSNALTPFIGALDQIEVRKTALTDDDVQRLYGRVGRWRPGTEERVEDLSGYANHGLVRGHVPQPTNCTNGSVTQFEGATAVELEQSASLAFGEDAFRTNTTLAIQLGTGEPDQDLGVVGRGTPWSSTPGVRGWLVGISQFGLQPFFQVRDGNTTTTVFAGVSMARGTTYRVEAGLNRFTHQIWIELFSQDGVSLVRRVEDLAPGFGSVDTDTAVTLGRYGDFPDLDFIGEIQEVVIDRGPLALQTDK</sequence>
<name>A0A8J7Q9G1_9BACT</name>
<dbReference type="Pfam" id="PF13385">
    <property type="entry name" value="Laminin_G_3"/>
    <property type="match status" value="3"/>
</dbReference>
<dbReference type="InterPro" id="IPR001791">
    <property type="entry name" value="Laminin_G"/>
</dbReference>
<evidence type="ECO:0000256" key="2">
    <source>
        <dbReference type="ARBA" id="ARBA00023157"/>
    </source>
</evidence>
<organism evidence="5 6">
    <name type="scientific">Acanthopleuribacter pedis</name>
    <dbReference type="NCBI Taxonomy" id="442870"/>
    <lineage>
        <taxon>Bacteria</taxon>
        <taxon>Pseudomonadati</taxon>
        <taxon>Acidobacteriota</taxon>
        <taxon>Holophagae</taxon>
        <taxon>Acanthopleuribacterales</taxon>
        <taxon>Acanthopleuribacteraceae</taxon>
        <taxon>Acanthopleuribacter</taxon>
    </lineage>
</organism>
<dbReference type="SMART" id="SM00560">
    <property type="entry name" value="LamGL"/>
    <property type="match status" value="2"/>
</dbReference>
<feature type="domain" description="LamG-like jellyroll fold" evidence="4">
    <location>
        <begin position="1156"/>
        <end position="1298"/>
    </location>
</feature>
<feature type="chain" id="PRO_5035322813" evidence="3">
    <location>
        <begin position="26"/>
        <end position="1725"/>
    </location>
</feature>
<proteinExistence type="predicted"/>
<evidence type="ECO:0000313" key="5">
    <source>
        <dbReference type="EMBL" id="MBO1321091.1"/>
    </source>
</evidence>
<reference evidence="5" key="1">
    <citation type="submission" date="2021-03" db="EMBL/GenBank/DDBJ databases">
        <authorList>
            <person name="Wang G."/>
        </authorList>
    </citation>
    <scope>NUCLEOTIDE SEQUENCE</scope>
    <source>
        <strain evidence="5">KCTC 12899</strain>
    </source>
</reference>
<dbReference type="InterPro" id="IPR013320">
    <property type="entry name" value="ConA-like_dom_sf"/>
</dbReference>
<accession>A0A8J7Q9G1</accession>
<evidence type="ECO:0000313" key="6">
    <source>
        <dbReference type="Proteomes" id="UP000664417"/>
    </source>
</evidence>
<evidence type="ECO:0000259" key="4">
    <source>
        <dbReference type="SMART" id="SM00560"/>
    </source>
</evidence>
<dbReference type="InterPro" id="IPR006558">
    <property type="entry name" value="LamG-like"/>
</dbReference>
<protein>
    <submittedName>
        <fullName evidence="5">LamG domain-containing protein</fullName>
    </submittedName>
</protein>
<dbReference type="SUPFAM" id="SSF49899">
    <property type="entry name" value="Concanavalin A-like lectins/glucanases"/>
    <property type="match status" value="4"/>
</dbReference>
<feature type="domain" description="LamG-like jellyroll fold" evidence="4">
    <location>
        <begin position="1364"/>
        <end position="1503"/>
    </location>
</feature>
<evidence type="ECO:0000256" key="1">
    <source>
        <dbReference type="ARBA" id="ARBA00022729"/>
    </source>
</evidence>
<keyword evidence="2" id="KW-1015">Disulfide bond</keyword>
<dbReference type="EMBL" id="JAFREP010000021">
    <property type="protein sequence ID" value="MBO1321091.1"/>
    <property type="molecule type" value="Genomic_DNA"/>
</dbReference>
<evidence type="ECO:0000256" key="3">
    <source>
        <dbReference type="SAM" id="SignalP"/>
    </source>
</evidence>
<keyword evidence="6" id="KW-1185">Reference proteome</keyword>
<dbReference type="PANTHER" id="PTHR42535">
    <property type="entry name" value="OOKINETE PROTEIN, PUTATIVE-RELATED"/>
    <property type="match status" value="1"/>
</dbReference>
<feature type="signal peptide" evidence="3">
    <location>
        <begin position="1"/>
        <end position="25"/>
    </location>
</feature>
<comment type="caution">
    <text evidence="5">The sequence shown here is derived from an EMBL/GenBank/DDBJ whole genome shotgun (WGS) entry which is preliminary data.</text>
</comment>
<dbReference type="Gene3D" id="2.60.120.200">
    <property type="match status" value="3"/>
</dbReference>
<gene>
    <name evidence="5" type="ORF">J3U88_21610</name>
</gene>